<dbReference type="Gene3D" id="3.40.190.10">
    <property type="entry name" value="Periplasmic binding protein-like II"/>
    <property type="match status" value="2"/>
</dbReference>
<dbReference type="InterPro" id="IPR001638">
    <property type="entry name" value="Solute-binding_3/MltF_N"/>
</dbReference>
<evidence type="ECO:0000313" key="5">
    <source>
        <dbReference type="EMBL" id="HIR58193.1"/>
    </source>
</evidence>
<protein>
    <submittedName>
        <fullName evidence="5">Transporter substrate-binding domain-containing protein</fullName>
    </submittedName>
</protein>
<evidence type="ECO:0000256" key="2">
    <source>
        <dbReference type="SAM" id="MobiDB-lite"/>
    </source>
</evidence>
<feature type="domain" description="Solute-binding protein family 3/N-terminal" evidence="4">
    <location>
        <begin position="79"/>
        <end position="295"/>
    </location>
</feature>
<feature type="signal peptide" evidence="3">
    <location>
        <begin position="1"/>
        <end position="22"/>
    </location>
</feature>
<comment type="caution">
    <text evidence="5">The sequence shown here is derived from an EMBL/GenBank/DDBJ whole genome shotgun (WGS) entry which is preliminary data.</text>
</comment>
<evidence type="ECO:0000256" key="1">
    <source>
        <dbReference type="ARBA" id="ARBA00022729"/>
    </source>
</evidence>
<dbReference type="Proteomes" id="UP000886785">
    <property type="component" value="Unassembled WGS sequence"/>
</dbReference>
<dbReference type="Pfam" id="PF00497">
    <property type="entry name" value="SBP_bac_3"/>
    <property type="match status" value="1"/>
</dbReference>
<sequence>MKKLSKIAALFLAGAMMLSVTACSSSTASSSSTADTSSSSSEASETSSEAESSADASSEAGSSETAEGGTVQAIKDRGYIVMSTNAEFEPFEYMVGEEFKGIDIEISQKIADKLGVELRINNTSFDSLPLELDTDKCDFVAAGMTIDPEKAIDFSDSYFSASQSIIVRVDSDIQSGDDLAGKKIGVQLGTTGDTYCTENIEGAEVSRMSKGMDAVADLIRGSIDAVVIDNYPATKLVEKNSEQVKMLDEALTEEEYGIAVKKGNQELLDVINETLAELKESGEMDTILESYLGDETAE</sequence>
<dbReference type="AlphaFoldDB" id="A0A9D1J2B6"/>
<gene>
    <name evidence="5" type="ORF">IAA54_11065</name>
</gene>
<proteinExistence type="predicted"/>
<feature type="region of interest" description="Disordered" evidence="2">
    <location>
        <begin position="26"/>
        <end position="69"/>
    </location>
</feature>
<evidence type="ECO:0000259" key="4">
    <source>
        <dbReference type="SMART" id="SM00062"/>
    </source>
</evidence>
<keyword evidence="1 3" id="KW-0732">Signal</keyword>
<reference evidence="5" key="1">
    <citation type="submission" date="2020-10" db="EMBL/GenBank/DDBJ databases">
        <authorList>
            <person name="Gilroy R."/>
        </authorList>
    </citation>
    <scope>NUCLEOTIDE SEQUENCE</scope>
    <source>
        <strain evidence="5">ChiSjej1B19-7085</strain>
    </source>
</reference>
<dbReference type="PANTHER" id="PTHR35936:SF17">
    <property type="entry name" value="ARGININE-BINDING EXTRACELLULAR PROTEIN ARTP"/>
    <property type="match status" value="1"/>
</dbReference>
<dbReference type="PANTHER" id="PTHR35936">
    <property type="entry name" value="MEMBRANE-BOUND LYTIC MUREIN TRANSGLYCOSYLASE F"/>
    <property type="match status" value="1"/>
</dbReference>
<name>A0A9D1J2B6_9FIRM</name>
<reference evidence="5" key="2">
    <citation type="journal article" date="2021" name="PeerJ">
        <title>Extensive microbial diversity within the chicken gut microbiome revealed by metagenomics and culture.</title>
        <authorList>
            <person name="Gilroy R."/>
            <person name="Ravi A."/>
            <person name="Getino M."/>
            <person name="Pursley I."/>
            <person name="Horton D.L."/>
            <person name="Alikhan N.F."/>
            <person name="Baker D."/>
            <person name="Gharbi K."/>
            <person name="Hall N."/>
            <person name="Watson M."/>
            <person name="Adriaenssens E.M."/>
            <person name="Foster-Nyarko E."/>
            <person name="Jarju S."/>
            <person name="Secka A."/>
            <person name="Antonio M."/>
            <person name="Oren A."/>
            <person name="Chaudhuri R.R."/>
            <person name="La Ragione R."/>
            <person name="Hildebrand F."/>
            <person name="Pallen M.J."/>
        </authorList>
    </citation>
    <scope>NUCLEOTIDE SEQUENCE</scope>
    <source>
        <strain evidence="5">ChiSjej1B19-7085</strain>
    </source>
</reference>
<evidence type="ECO:0000313" key="6">
    <source>
        <dbReference type="Proteomes" id="UP000886785"/>
    </source>
</evidence>
<dbReference type="SUPFAM" id="SSF53850">
    <property type="entry name" value="Periplasmic binding protein-like II"/>
    <property type="match status" value="1"/>
</dbReference>
<accession>A0A9D1J2B6</accession>
<dbReference type="PROSITE" id="PS51257">
    <property type="entry name" value="PROKAR_LIPOPROTEIN"/>
    <property type="match status" value="1"/>
</dbReference>
<feature type="chain" id="PRO_5038425222" evidence="3">
    <location>
        <begin position="23"/>
        <end position="298"/>
    </location>
</feature>
<organism evidence="5 6">
    <name type="scientific">Candidatus Gallacutalibacter pullicola</name>
    <dbReference type="NCBI Taxonomy" id="2840830"/>
    <lineage>
        <taxon>Bacteria</taxon>
        <taxon>Bacillati</taxon>
        <taxon>Bacillota</taxon>
        <taxon>Clostridia</taxon>
        <taxon>Eubacteriales</taxon>
        <taxon>Candidatus Gallacutalibacter</taxon>
    </lineage>
</organism>
<dbReference type="SMART" id="SM00062">
    <property type="entry name" value="PBPb"/>
    <property type="match status" value="1"/>
</dbReference>
<dbReference type="EMBL" id="DVHF01000142">
    <property type="protein sequence ID" value="HIR58193.1"/>
    <property type="molecule type" value="Genomic_DNA"/>
</dbReference>
<evidence type="ECO:0000256" key="3">
    <source>
        <dbReference type="SAM" id="SignalP"/>
    </source>
</evidence>